<evidence type="ECO:0000259" key="10">
    <source>
        <dbReference type="PROSITE" id="PS50893"/>
    </source>
</evidence>
<dbReference type="GO" id="GO:0016887">
    <property type="term" value="F:ATP hydrolysis activity"/>
    <property type="evidence" value="ECO:0007669"/>
    <property type="project" value="InterPro"/>
</dbReference>
<evidence type="ECO:0000256" key="9">
    <source>
        <dbReference type="ARBA" id="ARBA00023136"/>
    </source>
</evidence>
<keyword evidence="7 11" id="KW-0067">ATP-binding</keyword>
<accession>A0A1B1MWD4</accession>
<evidence type="ECO:0000256" key="2">
    <source>
        <dbReference type="ARBA" id="ARBA00022448"/>
    </source>
</evidence>
<dbReference type="CDD" id="cd03216">
    <property type="entry name" value="ABC_Carb_Monos_I"/>
    <property type="match status" value="1"/>
</dbReference>
<evidence type="ECO:0000256" key="8">
    <source>
        <dbReference type="ARBA" id="ARBA00022967"/>
    </source>
</evidence>
<keyword evidence="8" id="KW-1278">Translocase</keyword>
<dbReference type="InterPro" id="IPR003439">
    <property type="entry name" value="ABC_transporter-like_ATP-bd"/>
</dbReference>
<dbReference type="PANTHER" id="PTHR43790:SF3">
    <property type="entry name" value="D-ALLOSE IMPORT ATP-BINDING PROTEIN ALSA-RELATED"/>
    <property type="match status" value="1"/>
</dbReference>
<dbReference type="SUPFAM" id="SSF52540">
    <property type="entry name" value="P-loop containing nucleoside triphosphate hydrolases"/>
    <property type="match status" value="2"/>
</dbReference>
<dbReference type="SMART" id="SM00382">
    <property type="entry name" value="AAA"/>
    <property type="match status" value="2"/>
</dbReference>
<evidence type="ECO:0000256" key="5">
    <source>
        <dbReference type="ARBA" id="ARBA00022737"/>
    </source>
</evidence>
<dbReference type="AlphaFoldDB" id="A0A1B1MWD4"/>
<organism evidence="11 12">
    <name type="scientific">Paenibacillus yonginensis</name>
    <dbReference type="NCBI Taxonomy" id="1462996"/>
    <lineage>
        <taxon>Bacteria</taxon>
        <taxon>Bacillati</taxon>
        <taxon>Bacillota</taxon>
        <taxon>Bacilli</taxon>
        <taxon>Bacillales</taxon>
        <taxon>Paenibacillaceae</taxon>
        <taxon>Paenibacillus</taxon>
    </lineage>
</organism>
<evidence type="ECO:0000256" key="7">
    <source>
        <dbReference type="ARBA" id="ARBA00022840"/>
    </source>
</evidence>
<proteinExistence type="predicted"/>
<evidence type="ECO:0000256" key="1">
    <source>
        <dbReference type="ARBA" id="ARBA00004202"/>
    </source>
</evidence>
<protein>
    <submittedName>
        <fullName evidence="11">Sugar ABC transporter ATP-binding protein</fullName>
    </submittedName>
</protein>
<dbReference type="GO" id="GO:0005886">
    <property type="term" value="C:plasma membrane"/>
    <property type="evidence" value="ECO:0007669"/>
    <property type="project" value="UniProtKB-SubCell"/>
</dbReference>
<evidence type="ECO:0000256" key="4">
    <source>
        <dbReference type="ARBA" id="ARBA00022597"/>
    </source>
</evidence>
<keyword evidence="2" id="KW-0813">Transport</keyword>
<gene>
    <name evidence="11" type="ORF">AWM70_01920</name>
</gene>
<dbReference type="PANTHER" id="PTHR43790">
    <property type="entry name" value="CARBOHYDRATE TRANSPORT ATP-BINDING PROTEIN MG119-RELATED"/>
    <property type="match status" value="1"/>
</dbReference>
<dbReference type="CDD" id="cd03215">
    <property type="entry name" value="ABC_Carb_Monos_II"/>
    <property type="match status" value="1"/>
</dbReference>
<sequence length="504" mass="55817">MQQPVLTMEGISKEFPGVKALSDVHFELYPGEVHALMGENGAGKSTLMKILSGVYPATSGVIRLKGKEVHFGNPLDAQKQGVSIIHQEFNLFANLSAAENIFIDRPEITGKFGRIEWSNMYDEAQRLIDSIGGSGIDVRKEVRHLGVHSQQVVEIAKALSFQADVLIMDEPSAALPENEVQKMFDVVKLLKSQGVAIVYVSHRMKEIFEIADKVTVLRDGKKIDTRSIGEVTEQILIQMMVGKEVNQLYPVREQEPREEKALEVKELSLDDKHTVSFGLRKGEILGLFGIPGSGSHTVAERLFGLKRGTGEIMVGGKPVRINRPGDAKAQKIAYVPPDRHRQGIIKPMSIRQNISIPNLQELSKGPILDGRKMMETSREYMEKLRIKAPSDQQSVDYLSGGNQQKVVIGKWLAAKPEILILEEPTRGVDVGAKAEIYSIIHQLAQEGLSILLISSEMPEVIGLSDRILVLYKGEVVHEFGRGEADQEQLLQRASHPRYSEGGSL</sequence>
<dbReference type="RefSeq" id="WP_068693882.1">
    <property type="nucleotide sequence ID" value="NZ_CP014167.1"/>
</dbReference>
<keyword evidence="3" id="KW-1003">Cell membrane</keyword>
<keyword evidence="9" id="KW-0472">Membrane</keyword>
<dbReference type="PROSITE" id="PS00211">
    <property type="entry name" value="ABC_TRANSPORTER_1"/>
    <property type="match status" value="1"/>
</dbReference>
<evidence type="ECO:0000313" key="12">
    <source>
        <dbReference type="Proteomes" id="UP000092573"/>
    </source>
</evidence>
<dbReference type="STRING" id="1462996.AWM70_01920"/>
<dbReference type="FunFam" id="3.40.50.300:FF:000127">
    <property type="entry name" value="Ribose import ATP-binding protein RbsA"/>
    <property type="match status" value="1"/>
</dbReference>
<dbReference type="PROSITE" id="PS50893">
    <property type="entry name" value="ABC_TRANSPORTER_2"/>
    <property type="match status" value="2"/>
</dbReference>
<dbReference type="KEGG" id="pyg:AWM70_01920"/>
<dbReference type="GO" id="GO:0005524">
    <property type="term" value="F:ATP binding"/>
    <property type="evidence" value="ECO:0007669"/>
    <property type="project" value="UniProtKB-KW"/>
</dbReference>
<name>A0A1B1MWD4_9BACL</name>
<evidence type="ECO:0000313" key="11">
    <source>
        <dbReference type="EMBL" id="ANS73491.1"/>
    </source>
</evidence>
<feature type="domain" description="ABC transporter" evidence="10">
    <location>
        <begin position="256"/>
        <end position="497"/>
    </location>
</feature>
<evidence type="ECO:0000256" key="3">
    <source>
        <dbReference type="ARBA" id="ARBA00022475"/>
    </source>
</evidence>
<dbReference type="OrthoDB" id="9766104at2"/>
<keyword evidence="5" id="KW-0677">Repeat</keyword>
<keyword evidence="4" id="KW-0762">Sugar transport</keyword>
<comment type="subcellular location">
    <subcellularLocation>
        <location evidence="1">Cell membrane</location>
        <topology evidence="1">Peripheral membrane protein</topology>
    </subcellularLocation>
</comment>
<dbReference type="InterPro" id="IPR003593">
    <property type="entry name" value="AAA+_ATPase"/>
</dbReference>
<keyword evidence="12" id="KW-1185">Reference proteome</keyword>
<dbReference type="InterPro" id="IPR027417">
    <property type="entry name" value="P-loop_NTPase"/>
</dbReference>
<keyword evidence="6" id="KW-0547">Nucleotide-binding</keyword>
<dbReference type="Proteomes" id="UP000092573">
    <property type="component" value="Chromosome"/>
</dbReference>
<dbReference type="InterPro" id="IPR017871">
    <property type="entry name" value="ABC_transporter-like_CS"/>
</dbReference>
<dbReference type="EMBL" id="CP014167">
    <property type="protein sequence ID" value="ANS73491.1"/>
    <property type="molecule type" value="Genomic_DNA"/>
</dbReference>
<dbReference type="Pfam" id="PF00005">
    <property type="entry name" value="ABC_tran"/>
    <property type="match status" value="2"/>
</dbReference>
<feature type="domain" description="ABC transporter" evidence="10">
    <location>
        <begin position="6"/>
        <end position="244"/>
    </location>
</feature>
<dbReference type="Gene3D" id="3.40.50.300">
    <property type="entry name" value="P-loop containing nucleotide triphosphate hydrolases"/>
    <property type="match status" value="2"/>
</dbReference>
<reference evidence="11 12" key="1">
    <citation type="submission" date="2016-01" db="EMBL/GenBank/DDBJ databases">
        <title>Complete Genome Sequence of Paenibacillus yonginensis DCY84, a novel Plant Growth-Promoting Bacteria with Elicitation of Induced Systemic Resistance.</title>
        <authorList>
            <person name="Kim Y.J."/>
            <person name="Yang D.C."/>
            <person name="Sukweenadhi J."/>
        </authorList>
    </citation>
    <scope>NUCLEOTIDE SEQUENCE [LARGE SCALE GENOMIC DNA]</scope>
    <source>
        <strain evidence="11 12">DCY84</strain>
    </source>
</reference>
<dbReference type="InterPro" id="IPR050107">
    <property type="entry name" value="ABC_carbohydrate_import_ATPase"/>
</dbReference>
<evidence type="ECO:0000256" key="6">
    <source>
        <dbReference type="ARBA" id="ARBA00022741"/>
    </source>
</evidence>